<gene>
    <name evidence="1" type="ORF">SDC9_206404</name>
</gene>
<accession>A0A645JGI0</accession>
<dbReference type="EMBL" id="VSSQ01131727">
    <property type="protein sequence ID" value="MPN58693.1"/>
    <property type="molecule type" value="Genomic_DNA"/>
</dbReference>
<proteinExistence type="predicted"/>
<name>A0A645JGI0_9ZZZZ</name>
<comment type="caution">
    <text evidence="1">The sequence shown here is derived from an EMBL/GenBank/DDBJ whole genome shotgun (WGS) entry which is preliminary data.</text>
</comment>
<evidence type="ECO:0000313" key="1">
    <source>
        <dbReference type="EMBL" id="MPN58693.1"/>
    </source>
</evidence>
<dbReference type="AlphaFoldDB" id="A0A645JGI0"/>
<sequence length="125" mass="14427">MHGKRISGVDIVDPECIREKLSAFLFPVDSAGHSVDEGRVEMDDECRGHRFMQRSFHGGASRAVEAYGAFHDFLRKAFACVHVGRRDYAEYFSHLFPVHFDKILFGYVRECDSARLYVKFFFVLV</sequence>
<organism evidence="1">
    <name type="scientific">bioreactor metagenome</name>
    <dbReference type="NCBI Taxonomy" id="1076179"/>
    <lineage>
        <taxon>unclassified sequences</taxon>
        <taxon>metagenomes</taxon>
        <taxon>ecological metagenomes</taxon>
    </lineage>
</organism>
<protein>
    <submittedName>
        <fullName evidence="1">Uncharacterized protein</fullName>
    </submittedName>
</protein>
<reference evidence="1" key="1">
    <citation type="submission" date="2019-08" db="EMBL/GenBank/DDBJ databases">
        <authorList>
            <person name="Kucharzyk K."/>
            <person name="Murdoch R.W."/>
            <person name="Higgins S."/>
            <person name="Loffler F."/>
        </authorList>
    </citation>
    <scope>NUCLEOTIDE SEQUENCE</scope>
</reference>